<evidence type="ECO:0000256" key="6">
    <source>
        <dbReference type="SAM" id="MobiDB-lite"/>
    </source>
</evidence>
<keyword evidence="5" id="KW-0539">Nucleus</keyword>
<sequence>MVKLKLSLKGTSAVPKTPVSTPTADSSSSSSRPKIKLTSTAPSTPSTTKPKTPTIRFKPPAPRPKLTYPPGSGYDSESSEREADPTIEEQFIFRMQPGEDCELLRKAVEERTLDAGSDVWIKFKDQRRAVVNVKGRLYGAVLWDLPCVVESVKTLDRKATFKTGDICQMLEVQGRIEKEMDVFNYRITDHAYPHGLTAPLKYVRKRRFRKPRYDRSIDEVHEDVRRLLAADREAVQSSNELVDVSEMIRTREEAFMYGADYTVVGQEGATPQASFGKMEEDEDADAEGVDEDFDLFNELNAALEADAGDGAEATQVKEEEEEEDDSSDDDLFEDEDGVGGGPYDDDPAHEAAQEKQKIREELGDLKSSLLDKERELERTTNPIIQGRIRGHIANYRAEIRMKEQMLRGDDEDEEMGDA</sequence>
<dbReference type="InterPro" id="IPR006751">
    <property type="entry name" value="TAFII55_prot_cons_reg"/>
</dbReference>
<keyword evidence="4" id="KW-0804">Transcription</keyword>
<feature type="region of interest" description="Disordered" evidence="6">
    <location>
        <begin position="1"/>
        <end position="81"/>
    </location>
</feature>
<feature type="compositionally biased region" description="Acidic residues" evidence="6">
    <location>
        <begin position="318"/>
        <end position="345"/>
    </location>
</feature>
<gene>
    <name evidence="8" type="ORF">BJ508DRAFT_419880</name>
</gene>
<dbReference type="CDD" id="cd08047">
    <property type="entry name" value="TAF7"/>
    <property type="match status" value="1"/>
</dbReference>
<protein>
    <recommendedName>
        <fullName evidence="7">TAFII55 protein conserved region domain-containing protein</fullName>
    </recommendedName>
</protein>
<evidence type="ECO:0000313" key="9">
    <source>
        <dbReference type="Proteomes" id="UP000275078"/>
    </source>
</evidence>
<dbReference type="InterPro" id="IPR037817">
    <property type="entry name" value="TAF7"/>
</dbReference>
<evidence type="ECO:0000259" key="7">
    <source>
        <dbReference type="SMART" id="SM01370"/>
    </source>
</evidence>
<keyword evidence="9" id="KW-1185">Reference proteome</keyword>
<dbReference type="AlphaFoldDB" id="A0A3N4HAJ1"/>
<feature type="compositionally biased region" description="Low complexity" evidence="6">
    <location>
        <begin position="304"/>
        <end position="313"/>
    </location>
</feature>
<name>A0A3N4HAJ1_ASCIM</name>
<evidence type="ECO:0000256" key="3">
    <source>
        <dbReference type="ARBA" id="ARBA00023015"/>
    </source>
</evidence>
<dbReference type="EMBL" id="ML119920">
    <property type="protein sequence ID" value="RPA71533.1"/>
    <property type="molecule type" value="Genomic_DNA"/>
</dbReference>
<feature type="domain" description="TAFII55 protein conserved region" evidence="7">
    <location>
        <begin position="87"/>
        <end position="236"/>
    </location>
</feature>
<evidence type="ECO:0000256" key="4">
    <source>
        <dbReference type="ARBA" id="ARBA00023163"/>
    </source>
</evidence>
<dbReference type="GO" id="GO:0005669">
    <property type="term" value="C:transcription factor TFIID complex"/>
    <property type="evidence" value="ECO:0007669"/>
    <property type="project" value="InterPro"/>
</dbReference>
<dbReference type="GO" id="GO:0016251">
    <property type="term" value="F:RNA polymerase II general transcription initiation factor activity"/>
    <property type="evidence" value="ECO:0007669"/>
    <property type="project" value="TreeGrafter"/>
</dbReference>
<comment type="similarity">
    <text evidence="2">Belongs to the TAF7 family.</text>
</comment>
<dbReference type="GO" id="GO:0051123">
    <property type="term" value="P:RNA polymerase II preinitiation complex assembly"/>
    <property type="evidence" value="ECO:0007669"/>
    <property type="project" value="TreeGrafter"/>
</dbReference>
<evidence type="ECO:0000256" key="5">
    <source>
        <dbReference type="ARBA" id="ARBA00023242"/>
    </source>
</evidence>
<feature type="compositionally biased region" description="Basic and acidic residues" evidence="6">
    <location>
        <begin position="346"/>
        <end position="378"/>
    </location>
</feature>
<evidence type="ECO:0000313" key="8">
    <source>
        <dbReference type="EMBL" id="RPA71533.1"/>
    </source>
</evidence>
<dbReference type="SMART" id="SM01370">
    <property type="entry name" value="TAFII55_N"/>
    <property type="match status" value="1"/>
</dbReference>
<evidence type="ECO:0000256" key="2">
    <source>
        <dbReference type="ARBA" id="ARBA00009368"/>
    </source>
</evidence>
<dbReference type="OrthoDB" id="153872at2759"/>
<evidence type="ECO:0000256" key="1">
    <source>
        <dbReference type="ARBA" id="ARBA00004123"/>
    </source>
</evidence>
<dbReference type="STRING" id="1160509.A0A3N4HAJ1"/>
<dbReference type="PANTHER" id="PTHR12228">
    <property type="entry name" value="TRANSCRIPTION INITIATION FACTOR TFIID 55 KD SUBUNIT-RELATED"/>
    <property type="match status" value="1"/>
</dbReference>
<comment type="subcellular location">
    <subcellularLocation>
        <location evidence="1">Nucleus</location>
    </subcellularLocation>
</comment>
<reference evidence="8 9" key="1">
    <citation type="journal article" date="2018" name="Nat. Ecol. Evol.">
        <title>Pezizomycetes genomes reveal the molecular basis of ectomycorrhizal truffle lifestyle.</title>
        <authorList>
            <person name="Murat C."/>
            <person name="Payen T."/>
            <person name="Noel B."/>
            <person name="Kuo A."/>
            <person name="Morin E."/>
            <person name="Chen J."/>
            <person name="Kohler A."/>
            <person name="Krizsan K."/>
            <person name="Balestrini R."/>
            <person name="Da Silva C."/>
            <person name="Montanini B."/>
            <person name="Hainaut M."/>
            <person name="Levati E."/>
            <person name="Barry K.W."/>
            <person name="Belfiori B."/>
            <person name="Cichocki N."/>
            <person name="Clum A."/>
            <person name="Dockter R.B."/>
            <person name="Fauchery L."/>
            <person name="Guy J."/>
            <person name="Iotti M."/>
            <person name="Le Tacon F."/>
            <person name="Lindquist E.A."/>
            <person name="Lipzen A."/>
            <person name="Malagnac F."/>
            <person name="Mello A."/>
            <person name="Molinier V."/>
            <person name="Miyauchi S."/>
            <person name="Poulain J."/>
            <person name="Riccioni C."/>
            <person name="Rubini A."/>
            <person name="Sitrit Y."/>
            <person name="Splivallo R."/>
            <person name="Traeger S."/>
            <person name="Wang M."/>
            <person name="Zifcakova L."/>
            <person name="Wipf D."/>
            <person name="Zambonelli A."/>
            <person name="Paolocci F."/>
            <person name="Nowrousian M."/>
            <person name="Ottonello S."/>
            <person name="Baldrian P."/>
            <person name="Spatafora J.W."/>
            <person name="Henrissat B."/>
            <person name="Nagy L.G."/>
            <person name="Aury J.M."/>
            <person name="Wincker P."/>
            <person name="Grigoriev I.V."/>
            <person name="Bonfante P."/>
            <person name="Martin F.M."/>
        </authorList>
    </citation>
    <scope>NUCLEOTIDE SEQUENCE [LARGE SCALE GENOMIC DNA]</scope>
    <source>
        <strain evidence="8 9">RN42</strain>
    </source>
</reference>
<organism evidence="8 9">
    <name type="scientific">Ascobolus immersus RN42</name>
    <dbReference type="NCBI Taxonomy" id="1160509"/>
    <lineage>
        <taxon>Eukaryota</taxon>
        <taxon>Fungi</taxon>
        <taxon>Dikarya</taxon>
        <taxon>Ascomycota</taxon>
        <taxon>Pezizomycotina</taxon>
        <taxon>Pezizomycetes</taxon>
        <taxon>Pezizales</taxon>
        <taxon>Ascobolaceae</taxon>
        <taxon>Ascobolus</taxon>
    </lineage>
</organism>
<keyword evidence="3" id="KW-0805">Transcription regulation</keyword>
<feature type="non-terminal residue" evidence="8">
    <location>
        <position position="1"/>
    </location>
</feature>
<dbReference type="Proteomes" id="UP000275078">
    <property type="component" value="Unassembled WGS sequence"/>
</dbReference>
<dbReference type="Pfam" id="PF04658">
    <property type="entry name" value="TAFII55_N"/>
    <property type="match status" value="1"/>
</dbReference>
<feature type="region of interest" description="Disordered" evidence="6">
    <location>
        <begin position="304"/>
        <end position="380"/>
    </location>
</feature>
<dbReference type="PANTHER" id="PTHR12228:SF0">
    <property type="entry name" value="TATA-BOX BINDING PROTEIN ASSOCIATED FACTOR 7"/>
    <property type="match status" value="1"/>
</dbReference>
<feature type="compositionally biased region" description="Low complexity" evidence="6">
    <location>
        <begin position="38"/>
        <end position="54"/>
    </location>
</feature>
<accession>A0A3N4HAJ1</accession>
<proteinExistence type="inferred from homology"/>